<dbReference type="CDD" id="cd23280">
    <property type="entry name" value="beta-trefoil_MIR_itr-1-like"/>
    <property type="match status" value="1"/>
</dbReference>
<dbReference type="SUPFAM" id="SSF100909">
    <property type="entry name" value="IP3 receptor type 1 binding core, domain 2"/>
    <property type="match status" value="2"/>
</dbReference>
<dbReference type="EMBL" id="CAJFCJ010000023">
    <property type="protein sequence ID" value="CAD5124825.1"/>
    <property type="molecule type" value="Genomic_DNA"/>
</dbReference>
<dbReference type="SMART" id="SM00472">
    <property type="entry name" value="MIR"/>
    <property type="match status" value="2"/>
</dbReference>
<dbReference type="InterPro" id="IPR000699">
    <property type="entry name" value="RIH_dom"/>
</dbReference>
<dbReference type="GO" id="GO:0005262">
    <property type="term" value="F:calcium channel activity"/>
    <property type="evidence" value="ECO:0007669"/>
    <property type="project" value="InterPro"/>
</dbReference>
<keyword evidence="5" id="KW-1185">Reference proteome</keyword>
<dbReference type="PROSITE" id="PS50919">
    <property type="entry name" value="MIR"/>
    <property type="match status" value="1"/>
</dbReference>
<dbReference type="Proteomes" id="UP000549394">
    <property type="component" value="Unassembled WGS sequence"/>
</dbReference>
<organism evidence="4 5">
    <name type="scientific">Dimorphilus gyrociliatus</name>
    <dbReference type="NCBI Taxonomy" id="2664684"/>
    <lineage>
        <taxon>Eukaryota</taxon>
        <taxon>Metazoa</taxon>
        <taxon>Spiralia</taxon>
        <taxon>Lophotrochozoa</taxon>
        <taxon>Annelida</taxon>
        <taxon>Polychaeta</taxon>
        <taxon>Polychaeta incertae sedis</taxon>
        <taxon>Dinophilidae</taxon>
        <taxon>Dimorphilus</taxon>
    </lineage>
</organism>
<evidence type="ECO:0000256" key="2">
    <source>
        <dbReference type="SAM" id="MobiDB-lite"/>
    </source>
</evidence>
<protein>
    <submittedName>
        <fullName evidence="4">DgyrCDS13086</fullName>
    </submittedName>
</protein>
<proteinExistence type="predicted"/>
<dbReference type="Gene3D" id="1.25.10.30">
    <property type="entry name" value="IP3 receptor type 1 binding core, RIH domain"/>
    <property type="match status" value="1"/>
</dbReference>
<dbReference type="GO" id="GO:0016020">
    <property type="term" value="C:membrane"/>
    <property type="evidence" value="ECO:0007669"/>
    <property type="project" value="InterPro"/>
</dbReference>
<evidence type="ECO:0000259" key="3">
    <source>
        <dbReference type="PROSITE" id="PS50919"/>
    </source>
</evidence>
<accession>A0A7I8W9L7</accession>
<dbReference type="InterPro" id="IPR035910">
    <property type="entry name" value="RyR/IP3R_RIH_dom_sf"/>
</dbReference>
<reference evidence="4 5" key="1">
    <citation type="submission" date="2020-08" db="EMBL/GenBank/DDBJ databases">
        <authorList>
            <person name="Hejnol A."/>
        </authorList>
    </citation>
    <scope>NUCLEOTIDE SEQUENCE [LARGE SCALE GENOMIC DNA]</scope>
</reference>
<dbReference type="Gene3D" id="2.80.10.50">
    <property type="match status" value="1"/>
</dbReference>
<comment type="caution">
    <text evidence="4">The sequence shown here is derived from an EMBL/GenBank/DDBJ whole genome shotgun (WGS) entry which is preliminary data.</text>
</comment>
<dbReference type="OrthoDB" id="300855at2759"/>
<evidence type="ECO:0000256" key="1">
    <source>
        <dbReference type="ARBA" id="ARBA00022737"/>
    </source>
</evidence>
<dbReference type="SUPFAM" id="SSF82109">
    <property type="entry name" value="MIR domain"/>
    <property type="match status" value="2"/>
</dbReference>
<dbReference type="InterPro" id="IPR036300">
    <property type="entry name" value="MIR_dom_sf"/>
</dbReference>
<gene>
    <name evidence="4" type="ORF">DGYR_LOCUS12308</name>
</gene>
<feature type="compositionally biased region" description="Polar residues" evidence="2">
    <location>
        <begin position="1645"/>
        <end position="1657"/>
    </location>
</feature>
<dbReference type="PANTHER" id="PTHR13715">
    <property type="entry name" value="RYANODINE RECEPTOR AND IP3 RECEPTOR"/>
    <property type="match status" value="1"/>
</dbReference>
<dbReference type="Pfam" id="PF08709">
    <property type="entry name" value="Ins145_P3_rec"/>
    <property type="match status" value="1"/>
</dbReference>
<dbReference type="Pfam" id="PF01365">
    <property type="entry name" value="RYDR_ITPR"/>
    <property type="match status" value="1"/>
</dbReference>
<feature type="region of interest" description="Disordered" evidence="2">
    <location>
        <begin position="1626"/>
        <end position="1658"/>
    </location>
</feature>
<evidence type="ECO:0000313" key="4">
    <source>
        <dbReference type="EMBL" id="CAD5124825.1"/>
    </source>
</evidence>
<keyword evidence="1" id="KW-0677">Repeat</keyword>
<sequence>MPTLFPIDRDQIQEETDREECLAYGDQMCMFHELTKGYIYSDRTRLFKHIPFVKIIIEIIKRCPFLKKTKHSTITFEICVQNRYKLNKKYMKLKKEFEAGREFLNKDEIEKLEKSLRDVYVTVEAEKKDNIKDQERLRGKALRYGEIIQLRHIFTNKFIHVSASDTSHIMKNKSIVKLEDYSDKGSWFRILPRGKIKVSGEKIEYSDEVVFESGGTVLRLFHKELESYLCAVGVFGQDIEEDVHFRVRVIDQSDTRTLQPSTSSNIYWQIEKVDDVTSGEAVLWKEQIRLRHLTTRKFLSLNAENKFVLVDNIDDPRTLLTFYPLAGAFRDEKIDINSNIRIFHVISKSWVHGSGNNYYTQKNKSTLYNDTSELLEVTISPISEFPDVLAIQQVAYEDFWAFNYVAGMVPYLRSLVEERANGAVWKTRDDNEICKIFKEFREFLQIDGQILKQRQKLLRNLHILEISIKLLSFPISNELDEKYLNSIFCTLCQLFVSYSEGKSRKNARHISKYLEFFRKNIEGKNYKMLEFLGCLCVCENTAMTENQNFICKSLFVDMTDIMFKLRKGSSVDSDSSNILYISTDAQKTWQPLHRFVSSGGKQNPLQYLYYEKQLELYGKMCFGQNEYALNIITTSAELFSWETALAGLISEQIAYSFRSKFCDIITSLFIDIVSDSDVIRTASLNFLYEEVTTDLKKSNTSRVARDINAHFPHLRCWIFEFLSDHKVLIANNIGRNQFIGRVLNMIKHLIKFGYIGSAYDIDALLPLVLSILSGFNDLPSSPDEGSTYSIKARHDVNNYKLYRRYEKSEKTDQLLLAKKEALELIELLMINQFNRKVKQILSIFKEIDQKELLPVKQHHPLGTFLEKVHSPSYLWNNVKYRRVLKKLLKDISRSSDSLFSVLPQILMDLTRYSSEEILFKVIEILDIISSDNNRLFEVVEKCQILCSTSSIRVHRQVLSSMPKLLQCVTRKITQDNCQNILTILEQYTELCYAAYDENVTFTVGQNIMINNEVLAFIYNMISKSKTLNISIDDDDAAEIRVLKASLKLLKYLTRKNAHVQKYVFDRFDDFMSIKHCGSSLAIAMMEVFRGHVMNCFNIKKNHVRRIIRLVGVHQQRAPELLHLLSGIVRERQTGVLIKKNQLLVVQEIMTNYPKIAYCLSYTIRRRMNILIGHEGKEHESYLVELVRLLAICAEGENRYIENFCQTLFSTSELLTILNNRYINMRNKGIFAKYLTWAYLKTARSEIESGVDQFTSDFKFWQHLKALRTLLNRLQLKVNVNSTIDENGENRVASDERIDELCTYFLDGGLEMLNVYLSKYYKSEEQSHEQEFIIRKLINLLKIFFPSIIQNMTTLNHCHIVYTSFQMFLLKTKESQSEISEFFSQNNFSSFVETIEQRSDHVEEIYDSQEKVLKGCLKNFVSNCKIIIQGKDTLSYVLNIKSEQRYNHEDKIMFIPVNEEFQQLVNIFDDDFLCSKLIDFLKISTKKNRNVATDAQEKLEMKCMDILSALLYNRILAVEKSSPSQEERKLCYLRQRQCQFVEYGIIPCLMDILVRDSDPIRKKVMVLFDRLLYNALNHIQVKIMEYCKSTKEEIFFLVLETFLKRGAIESKERRSLRVQIQQKSTTKYYNKDKNSPENKSLAGYTTDDNSSIKTATSNNERKAKGGNWVALARQRKSLAFITMARTVLANRMLPLQRNNNRFSDSLQSVELKELKTQKDPTFIEQQLKEFVPDGSTELIIRVLGGLCSGQYLSLQLYLRCQDDNLRKVILNNKVIDFINFLLRMKEYKQCTPRQVLKLWLNISNLLRALVEENSSEAIALAKDVAATLDFSMLKKVIQQCYEIKEASKPNYLSLIGEEENQEATSKRQSDLDGLSADCGFSFYLLSARLLDIDKKLKDRYYTTARDKAIWDYYKKNCGSIEIVKDDCLQKVHFRIKTAGAVREEVKEVIKWNTDRSSATSKLRDLIKWGKDTLNVVPHQKRLLDKKLFRQVK</sequence>
<dbReference type="PANTHER" id="PTHR13715:SF99">
    <property type="entry name" value="INOSITOL 1,4,5-TRISPHOSPHATE RECEPTOR-LIKE PROTEIN A"/>
    <property type="match status" value="1"/>
</dbReference>
<dbReference type="InterPro" id="IPR014821">
    <property type="entry name" value="Ins145_P3_rcpt"/>
</dbReference>
<feature type="domain" description="MIR" evidence="3">
    <location>
        <begin position="139"/>
        <end position="193"/>
    </location>
</feature>
<dbReference type="InterPro" id="IPR015925">
    <property type="entry name" value="Ryanodine_IP3_receptor"/>
</dbReference>
<dbReference type="InterPro" id="IPR016093">
    <property type="entry name" value="MIR_motif"/>
</dbReference>
<name>A0A7I8W9L7_9ANNE</name>
<evidence type="ECO:0000313" key="5">
    <source>
        <dbReference type="Proteomes" id="UP000549394"/>
    </source>
</evidence>